<comment type="caution">
    <text evidence="6">The sequence shown here is derived from an EMBL/GenBank/DDBJ whole genome shotgun (WGS) entry which is preliminary data.</text>
</comment>
<evidence type="ECO:0000256" key="2">
    <source>
        <dbReference type="ARBA" id="ARBA00023015"/>
    </source>
</evidence>
<reference evidence="6 7" key="2">
    <citation type="submission" date="2018-06" db="EMBL/GenBank/DDBJ databases">
        <authorList>
            <person name="Zhirakovskaya E."/>
        </authorList>
    </citation>
    <scope>NUCLEOTIDE SEQUENCE [LARGE SCALE GENOMIC DNA]</scope>
    <source>
        <strain evidence="6 7">FBKL4.011</strain>
    </source>
</reference>
<dbReference type="PANTHER" id="PTHR30126">
    <property type="entry name" value="HTH-TYPE TRANSCRIPTIONAL REGULATOR"/>
    <property type="match status" value="1"/>
</dbReference>
<evidence type="ECO:0000313" key="6">
    <source>
        <dbReference type="EMBL" id="RAL24267.1"/>
    </source>
</evidence>
<evidence type="ECO:0000313" key="7">
    <source>
        <dbReference type="Proteomes" id="UP000251213"/>
    </source>
</evidence>
<dbReference type="CDD" id="cd05466">
    <property type="entry name" value="PBP2_LTTR_substrate"/>
    <property type="match status" value="1"/>
</dbReference>
<gene>
    <name evidence="6" type="ORF">DL897_11370</name>
</gene>
<name>A0A364K4K1_9BACL</name>
<proteinExistence type="inferred from homology"/>
<dbReference type="Pfam" id="PF03466">
    <property type="entry name" value="LysR_substrate"/>
    <property type="match status" value="1"/>
</dbReference>
<evidence type="ECO:0000256" key="3">
    <source>
        <dbReference type="ARBA" id="ARBA00023125"/>
    </source>
</evidence>
<dbReference type="Gene3D" id="3.40.190.290">
    <property type="match status" value="1"/>
</dbReference>
<sequence>MELRNLKTFQVVAEQLNLSKAAKILKYTQPTITFQIQALEKEIGHPLFDRVGKKTFLTPAGNVLKQYTDQLFNIVSEMEIALQQLHKPSGKLRIAAPEYFCTHQLAQFIRPIYQQYPEVQLELISCSSKEAIQLVHDYRTDLAIIAGPCDSDHLETVLLAQEDMVLITTQENVETHGKIGVHEVLPFITFRGDHNLKEVIWECLDQINYQPRSIIESSSEETIKRAILNHAGLALLSTNTVQSEIESGHLTVLKTFKLCIHVYMIYLKNRSKEVNITSFSNLLQNVFKSIK</sequence>
<dbReference type="PROSITE" id="PS50931">
    <property type="entry name" value="HTH_LYSR"/>
    <property type="match status" value="1"/>
</dbReference>
<dbReference type="AlphaFoldDB" id="A0A364K4K1"/>
<dbReference type="Pfam" id="PF00126">
    <property type="entry name" value="HTH_1"/>
    <property type="match status" value="1"/>
</dbReference>
<evidence type="ECO:0000256" key="1">
    <source>
        <dbReference type="ARBA" id="ARBA00009437"/>
    </source>
</evidence>
<comment type="similarity">
    <text evidence="1">Belongs to the LysR transcriptional regulatory family.</text>
</comment>
<keyword evidence="4" id="KW-0804">Transcription</keyword>
<evidence type="ECO:0000259" key="5">
    <source>
        <dbReference type="PROSITE" id="PS50931"/>
    </source>
</evidence>
<keyword evidence="7" id="KW-1185">Reference proteome</keyword>
<dbReference type="PANTHER" id="PTHR30126:SF40">
    <property type="entry name" value="HTH-TYPE TRANSCRIPTIONAL REGULATOR GLTR"/>
    <property type="match status" value="1"/>
</dbReference>
<dbReference type="SUPFAM" id="SSF53850">
    <property type="entry name" value="Periplasmic binding protein-like II"/>
    <property type="match status" value="1"/>
</dbReference>
<dbReference type="Proteomes" id="UP000251213">
    <property type="component" value="Unassembled WGS sequence"/>
</dbReference>
<protein>
    <submittedName>
        <fullName evidence="6">LysR family transcriptional regulator</fullName>
    </submittedName>
</protein>
<accession>A0A364K4K1</accession>
<dbReference type="PRINTS" id="PR00039">
    <property type="entry name" value="HTHLYSR"/>
</dbReference>
<dbReference type="InterPro" id="IPR005119">
    <property type="entry name" value="LysR_subst-bd"/>
</dbReference>
<dbReference type="OrthoDB" id="9785745at2"/>
<dbReference type="InterPro" id="IPR000847">
    <property type="entry name" value="LysR_HTH_N"/>
</dbReference>
<dbReference type="SUPFAM" id="SSF46785">
    <property type="entry name" value="Winged helix' DNA-binding domain"/>
    <property type="match status" value="1"/>
</dbReference>
<organism evidence="6 7">
    <name type="scientific">Thermoflavimicrobium daqui</name>
    <dbReference type="NCBI Taxonomy" id="2137476"/>
    <lineage>
        <taxon>Bacteria</taxon>
        <taxon>Bacillati</taxon>
        <taxon>Bacillota</taxon>
        <taxon>Bacilli</taxon>
        <taxon>Bacillales</taxon>
        <taxon>Thermoactinomycetaceae</taxon>
        <taxon>Thermoflavimicrobium</taxon>
    </lineage>
</organism>
<keyword evidence="2" id="KW-0805">Transcription regulation</keyword>
<dbReference type="InterPro" id="IPR036390">
    <property type="entry name" value="WH_DNA-bd_sf"/>
</dbReference>
<dbReference type="InterPro" id="IPR036388">
    <property type="entry name" value="WH-like_DNA-bd_sf"/>
</dbReference>
<reference evidence="6 7" key="1">
    <citation type="submission" date="2018-06" db="EMBL/GenBank/DDBJ databases">
        <title>Thermoflavimicrobium daqus sp. nov., a thermophilic microbe isolated from Moutai-flavour Daqu.</title>
        <authorList>
            <person name="Wang X."/>
            <person name="Zhou H."/>
        </authorList>
    </citation>
    <scope>NUCLEOTIDE SEQUENCE [LARGE SCALE GENOMIC DNA]</scope>
    <source>
        <strain evidence="6 7">FBKL4.011</strain>
    </source>
</reference>
<evidence type="ECO:0000256" key="4">
    <source>
        <dbReference type="ARBA" id="ARBA00023163"/>
    </source>
</evidence>
<keyword evidence="3" id="KW-0238">DNA-binding</keyword>
<dbReference type="GO" id="GO:0000976">
    <property type="term" value="F:transcription cis-regulatory region binding"/>
    <property type="evidence" value="ECO:0007669"/>
    <property type="project" value="TreeGrafter"/>
</dbReference>
<dbReference type="EMBL" id="QJKK01000005">
    <property type="protein sequence ID" value="RAL24267.1"/>
    <property type="molecule type" value="Genomic_DNA"/>
</dbReference>
<dbReference type="GO" id="GO:0003700">
    <property type="term" value="F:DNA-binding transcription factor activity"/>
    <property type="evidence" value="ECO:0007669"/>
    <property type="project" value="InterPro"/>
</dbReference>
<dbReference type="Gene3D" id="1.10.10.10">
    <property type="entry name" value="Winged helix-like DNA-binding domain superfamily/Winged helix DNA-binding domain"/>
    <property type="match status" value="1"/>
</dbReference>
<feature type="domain" description="HTH lysR-type" evidence="5">
    <location>
        <begin position="1"/>
        <end position="58"/>
    </location>
</feature>
<dbReference type="RefSeq" id="WP_113659258.1">
    <property type="nucleotide sequence ID" value="NZ_KZ845667.1"/>
</dbReference>